<dbReference type="EMBL" id="JACRUL010000010">
    <property type="protein sequence ID" value="MBC5844042.1"/>
    <property type="molecule type" value="Genomic_DNA"/>
</dbReference>
<evidence type="ECO:0000313" key="2">
    <source>
        <dbReference type="EMBL" id="MBC5844042.1"/>
    </source>
</evidence>
<evidence type="ECO:0008006" key="4">
    <source>
        <dbReference type="Google" id="ProtNLM"/>
    </source>
</evidence>
<dbReference type="AlphaFoldDB" id="A0A923MYU4"/>
<evidence type="ECO:0000256" key="1">
    <source>
        <dbReference type="SAM" id="SignalP"/>
    </source>
</evidence>
<organism evidence="2 3">
    <name type="scientific">Flavobacterium muglaense</name>
    <dbReference type="NCBI Taxonomy" id="2764716"/>
    <lineage>
        <taxon>Bacteria</taxon>
        <taxon>Pseudomonadati</taxon>
        <taxon>Bacteroidota</taxon>
        <taxon>Flavobacteriia</taxon>
        <taxon>Flavobacteriales</taxon>
        <taxon>Flavobacteriaceae</taxon>
        <taxon>Flavobacterium</taxon>
    </lineage>
</organism>
<name>A0A923MYU4_9FLAO</name>
<evidence type="ECO:0000313" key="3">
    <source>
        <dbReference type="Proteomes" id="UP000641454"/>
    </source>
</evidence>
<feature type="chain" id="PRO_5037955410" description="Outer membrane protein beta-barrel domain-containing protein" evidence="1">
    <location>
        <begin position="20"/>
        <end position="582"/>
    </location>
</feature>
<feature type="signal peptide" evidence="1">
    <location>
        <begin position="1"/>
        <end position="19"/>
    </location>
</feature>
<gene>
    <name evidence="2" type="ORF">H8R25_06290</name>
</gene>
<keyword evidence="3" id="KW-1185">Reference proteome</keyword>
<keyword evidence="1" id="KW-0732">Signal</keyword>
<dbReference type="RefSeq" id="WP_187017712.1">
    <property type="nucleotide sequence ID" value="NZ_JACRUK010000010.1"/>
</dbReference>
<reference evidence="2 3" key="1">
    <citation type="submission" date="2020-08" db="EMBL/GenBank/DDBJ databases">
        <title>Description of novel Flavobacterium F-392 isolate.</title>
        <authorList>
            <person name="Saticioglu I.B."/>
            <person name="Duman M."/>
            <person name="Altun S."/>
        </authorList>
    </citation>
    <scope>NUCLEOTIDE SEQUENCE [LARGE SCALE GENOMIC DNA]</scope>
    <source>
        <strain evidence="2 3">F-392</strain>
    </source>
</reference>
<comment type="caution">
    <text evidence="2">The sequence shown here is derived from an EMBL/GenBank/DDBJ whole genome shotgun (WGS) entry which is preliminary data.</text>
</comment>
<sequence>MKLKLFTFFMLCCISFGYAQTRKSKKKSKVVVTGTMGVSYENYGLTKNPTGWTGFSPRKPWNQVRFTLKPTITIGDLKMPFNFSFATLPTNFLGPYAGIGALGNQTFSQFLSNPLNNFSINPKYKWAELQLGTQYLNYSDLTTGDVGIFGAGIDLRPGGYLIKFFTGTSQQGINQSFSPVVVGAYKRTHWMAQLGKEKEDVYKFAITTASGKDHFGSVTSPPLFVSPQKGFVLSLLGKYKLDNGYYMEAETAQNFFSTNILSGPPLPGGVHSFNPFYTADASSLSDFAGTAAFGKKSKNFDIGFKTNYLGAGYYTMGYPYQQSDKLDLTVNTRFNIWKNSDKTFKTNVVASIGQRMNNYSNSILKQNMLIANLNCFTQFNNNWSLNVNYNNFGFQSTGVNPYSIRNISNDFGVNPTYSWSTTKMANLLSLSYNYSQYDDRDVFSGITTSNLTHTVFVTYVPTYFNKSITPDFSLLYFTNQLPTFKTTLVTASAGIGTPLFDKKINLKGQLQYTFIKNNVFTPNNNVVANCTIDWKITKELIWTNYFSTNFYKYGNESIPFDASYVETNYRTGLLYKFSTKKQ</sequence>
<proteinExistence type="predicted"/>
<protein>
    <recommendedName>
        <fullName evidence="4">Outer membrane protein beta-barrel domain-containing protein</fullName>
    </recommendedName>
</protein>
<accession>A0A923MYU4</accession>
<dbReference type="Proteomes" id="UP000641454">
    <property type="component" value="Unassembled WGS sequence"/>
</dbReference>